<protein>
    <submittedName>
        <fullName evidence="1">Uncharacterized protein</fullName>
    </submittedName>
</protein>
<accession>A0ABP8JM25</accession>
<organism evidence="1 2">
    <name type="scientific">Hymenobacter koreensis</name>
    <dbReference type="NCBI Taxonomy" id="1084523"/>
    <lineage>
        <taxon>Bacteria</taxon>
        <taxon>Pseudomonadati</taxon>
        <taxon>Bacteroidota</taxon>
        <taxon>Cytophagia</taxon>
        <taxon>Cytophagales</taxon>
        <taxon>Hymenobacteraceae</taxon>
        <taxon>Hymenobacter</taxon>
    </lineage>
</organism>
<evidence type="ECO:0000313" key="1">
    <source>
        <dbReference type="EMBL" id="GAA4392968.1"/>
    </source>
</evidence>
<dbReference type="Proteomes" id="UP001500454">
    <property type="component" value="Unassembled WGS sequence"/>
</dbReference>
<comment type="caution">
    <text evidence="1">The sequence shown here is derived from an EMBL/GenBank/DDBJ whole genome shotgun (WGS) entry which is preliminary data.</text>
</comment>
<name>A0ABP8JM25_9BACT</name>
<gene>
    <name evidence="1" type="ORF">GCM10023186_44060</name>
</gene>
<keyword evidence="2" id="KW-1185">Reference proteome</keyword>
<dbReference type="RefSeq" id="WP_345227807.1">
    <property type="nucleotide sequence ID" value="NZ_BAABHA010000015.1"/>
</dbReference>
<proteinExistence type="predicted"/>
<dbReference type="EMBL" id="BAABHA010000015">
    <property type="protein sequence ID" value="GAA4392968.1"/>
    <property type="molecule type" value="Genomic_DNA"/>
</dbReference>
<sequence>MNAFTGNGQEIIAGWRLYMDEVSNGVYRVKVVDAAGWKAETTGTNPQSLSIGAYNPP</sequence>
<reference evidence="2" key="1">
    <citation type="journal article" date="2019" name="Int. J. Syst. Evol. Microbiol.">
        <title>The Global Catalogue of Microorganisms (GCM) 10K type strain sequencing project: providing services to taxonomists for standard genome sequencing and annotation.</title>
        <authorList>
            <consortium name="The Broad Institute Genomics Platform"/>
            <consortium name="The Broad Institute Genome Sequencing Center for Infectious Disease"/>
            <person name="Wu L."/>
            <person name="Ma J."/>
        </authorList>
    </citation>
    <scope>NUCLEOTIDE SEQUENCE [LARGE SCALE GENOMIC DNA]</scope>
    <source>
        <strain evidence="2">JCM 17924</strain>
    </source>
</reference>
<evidence type="ECO:0000313" key="2">
    <source>
        <dbReference type="Proteomes" id="UP001500454"/>
    </source>
</evidence>